<dbReference type="GO" id="GO:0008941">
    <property type="term" value="F:nitric oxide dioxygenase NAD(P)H activity"/>
    <property type="evidence" value="ECO:0007669"/>
    <property type="project" value="UniProtKB-EC"/>
</dbReference>
<dbReference type="Pfam" id="PF00667">
    <property type="entry name" value="FAD_binding_1"/>
    <property type="match status" value="1"/>
</dbReference>
<evidence type="ECO:0000256" key="3">
    <source>
        <dbReference type="ARBA" id="ARBA00006267"/>
    </source>
</evidence>
<evidence type="ECO:0000256" key="8">
    <source>
        <dbReference type="ARBA" id="ARBA00022723"/>
    </source>
</evidence>
<evidence type="ECO:0000256" key="9">
    <source>
        <dbReference type="ARBA" id="ARBA00022827"/>
    </source>
</evidence>
<dbReference type="Gene3D" id="2.40.30.10">
    <property type="entry name" value="Translation factors"/>
    <property type="match status" value="1"/>
</dbReference>
<keyword evidence="11" id="KW-0112">Calmodulin-binding</keyword>
<dbReference type="InterPro" id="IPR008254">
    <property type="entry name" value="Flavodoxin/NO_synth"/>
</dbReference>
<evidence type="ECO:0000313" key="22">
    <source>
        <dbReference type="Proteomes" id="UP001055712"/>
    </source>
</evidence>
<organism evidence="21 22">
    <name type="scientific">Chlorella vulgaris</name>
    <name type="common">Green alga</name>
    <dbReference type="NCBI Taxonomy" id="3077"/>
    <lineage>
        <taxon>Eukaryota</taxon>
        <taxon>Viridiplantae</taxon>
        <taxon>Chlorophyta</taxon>
        <taxon>core chlorophytes</taxon>
        <taxon>Trebouxiophyceae</taxon>
        <taxon>Chlorellales</taxon>
        <taxon>Chlorellaceae</taxon>
        <taxon>Chlorella clade</taxon>
        <taxon>Chlorella</taxon>
    </lineage>
</organism>
<dbReference type="Gene3D" id="3.40.50.80">
    <property type="entry name" value="Nucleotide-binding domain of ferredoxin-NADP reductase (FNR) module"/>
    <property type="match status" value="1"/>
</dbReference>
<dbReference type="Gene3D" id="3.40.50.360">
    <property type="match status" value="1"/>
</dbReference>
<dbReference type="InterPro" id="IPR004030">
    <property type="entry name" value="NOS_N"/>
</dbReference>
<keyword evidence="8" id="KW-0479">Metal-binding</keyword>
<dbReference type="SUPFAM" id="SSF46458">
    <property type="entry name" value="Globin-like"/>
    <property type="match status" value="1"/>
</dbReference>
<dbReference type="Pfam" id="PF02898">
    <property type="entry name" value="NO_synthase"/>
    <property type="match status" value="1"/>
</dbReference>
<dbReference type="PROSITE" id="PS50297">
    <property type="entry name" value="ANK_REP_REGION"/>
    <property type="match status" value="3"/>
</dbReference>
<reference evidence="21" key="2">
    <citation type="submission" date="2020-11" db="EMBL/GenBank/DDBJ databases">
        <authorList>
            <person name="Cecchin M."/>
            <person name="Marcolungo L."/>
            <person name="Rossato M."/>
            <person name="Girolomoni L."/>
            <person name="Cosentino E."/>
            <person name="Cuine S."/>
            <person name="Li-Beisson Y."/>
            <person name="Delledonne M."/>
            <person name="Ballottari M."/>
        </authorList>
    </citation>
    <scope>NUCLEOTIDE SEQUENCE</scope>
    <source>
        <strain evidence="21">211/11P</strain>
        <tissue evidence="21">Whole cell</tissue>
    </source>
</reference>
<keyword evidence="13" id="KW-0408">Iron</keyword>
<dbReference type="SUPFAM" id="SSF56512">
    <property type="entry name" value="Nitric oxide (NO) synthase oxygenase domain"/>
    <property type="match status" value="1"/>
</dbReference>
<dbReference type="PROSITE" id="PS51384">
    <property type="entry name" value="FAD_FR"/>
    <property type="match status" value="1"/>
</dbReference>
<dbReference type="EMBL" id="SIDB01000002">
    <property type="protein sequence ID" value="KAI3435713.1"/>
    <property type="molecule type" value="Genomic_DNA"/>
</dbReference>
<feature type="repeat" description="ANK" evidence="17">
    <location>
        <begin position="1176"/>
        <end position="1208"/>
    </location>
</feature>
<feature type="repeat" description="ANK" evidence="17">
    <location>
        <begin position="1209"/>
        <end position="1241"/>
    </location>
</feature>
<dbReference type="PRINTS" id="PR00369">
    <property type="entry name" value="FLAVODOXIN"/>
</dbReference>
<dbReference type="PROSITE" id="PS50902">
    <property type="entry name" value="FLAVODOXIN_LIKE"/>
    <property type="match status" value="1"/>
</dbReference>
<dbReference type="Gene3D" id="1.10.490.10">
    <property type="entry name" value="Globins"/>
    <property type="match status" value="1"/>
</dbReference>
<dbReference type="SUPFAM" id="SSF52343">
    <property type="entry name" value="Ferredoxin reductase-like, C-terminal NADP-linked domain"/>
    <property type="match status" value="1"/>
</dbReference>
<dbReference type="CDD" id="cd01040">
    <property type="entry name" value="Mb-like"/>
    <property type="match status" value="1"/>
</dbReference>
<comment type="similarity">
    <text evidence="3">Belongs to the NOS family.</text>
</comment>
<evidence type="ECO:0000256" key="1">
    <source>
        <dbReference type="ARBA" id="ARBA00001917"/>
    </source>
</evidence>
<keyword evidence="12" id="KW-0560">Oxidoreductase</keyword>
<reference evidence="21" key="1">
    <citation type="journal article" date="2019" name="Plant J.">
        <title>Chlorella vulgaris genome assembly and annotation reveals the molecular basis for metabolic acclimation to high light conditions.</title>
        <authorList>
            <person name="Cecchin M."/>
            <person name="Marcolungo L."/>
            <person name="Rossato M."/>
            <person name="Girolomoni L."/>
            <person name="Cosentino E."/>
            <person name="Cuine S."/>
            <person name="Li-Beisson Y."/>
            <person name="Delledonne M."/>
            <person name="Ballottari M."/>
        </authorList>
    </citation>
    <scope>NUCLEOTIDE SEQUENCE</scope>
    <source>
        <strain evidence="21">211/11P</strain>
    </source>
</reference>
<dbReference type="InterPro" id="IPR012292">
    <property type="entry name" value="Globin/Proto"/>
</dbReference>
<name>A0A9D4TV72_CHLVU</name>
<comment type="cofactor">
    <cofactor evidence="1">
        <name>FMN</name>
        <dbReference type="ChEBI" id="CHEBI:58210"/>
    </cofactor>
</comment>
<evidence type="ECO:0000256" key="17">
    <source>
        <dbReference type="PROSITE-ProRule" id="PRU00023"/>
    </source>
</evidence>
<dbReference type="InterPro" id="IPR044399">
    <property type="entry name" value="Mb-like_M"/>
</dbReference>
<dbReference type="GO" id="GO:0020037">
    <property type="term" value="F:heme binding"/>
    <property type="evidence" value="ECO:0007669"/>
    <property type="project" value="InterPro"/>
</dbReference>
<gene>
    <name evidence="21" type="ORF">D9Q98_001771</name>
</gene>
<keyword evidence="7" id="KW-0288">FMN</keyword>
<dbReference type="InterPro" id="IPR039261">
    <property type="entry name" value="FNR_nucleotide-bd"/>
</dbReference>
<dbReference type="GO" id="GO:0019825">
    <property type="term" value="F:oxygen binding"/>
    <property type="evidence" value="ECO:0007669"/>
    <property type="project" value="InterPro"/>
</dbReference>
<feature type="domain" description="Globin" evidence="18">
    <location>
        <begin position="1262"/>
        <end position="1416"/>
    </location>
</feature>
<dbReference type="PANTHER" id="PTHR43410">
    <property type="entry name" value="NITRIC OXIDE SYNTHASE OXYGENASE"/>
    <property type="match status" value="1"/>
</dbReference>
<evidence type="ECO:0000256" key="16">
    <source>
        <dbReference type="ARBA" id="ARBA00049433"/>
    </source>
</evidence>
<feature type="domain" description="Flavodoxin-like" evidence="19">
    <location>
        <begin position="440"/>
        <end position="590"/>
    </location>
</feature>
<dbReference type="Gene3D" id="3.90.340.10">
    <property type="entry name" value="Nitric Oxide Synthase, Chain A, domain 1"/>
    <property type="match status" value="1"/>
</dbReference>
<evidence type="ECO:0000256" key="13">
    <source>
        <dbReference type="ARBA" id="ARBA00023004"/>
    </source>
</evidence>
<comment type="cofactor">
    <cofactor evidence="2">
        <name>FAD</name>
        <dbReference type="ChEBI" id="CHEBI:57692"/>
    </cofactor>
</comment>
<evidence type="ECO:0000256" key="5">
    <source>
        <dbReference type="ARBA" id="ARBA00022617"/>
    </source>
</evidence>
<dbReference type="Pfam" id="PF12796">
    <property type="entry name" value="Ank_2"/>
    <property type="match status" value="2"/>
</dbReference>
<evidence type="ECO:0000256" key="14">
    <source>
        <dbReference type="ARBA" id="ARBA00023027"/>
    </source>
</evidence>
<dbReference type="InterPro" id="IPR023173">
    <property type="entry name" value="NADPH_Cyt_P450_Rdtase_alpha"/>
</dbReference>
<dbReference type="GO" id="GO:0004517">
    <property type="term" value="F:nitric-oxide synthase activity"/>
    <property type="evidence" value="ECO:0007669"/>
    <property type="project" value="InterPro"/>
</dbReference>
<proteinExistence type="inferred from homology"/>
<keyword evidence="17" id="KW-0040">ANK repeat</keyword>
<evidence type="ECO:0000259" key="18">
    <source>
        <dbReference type="PROSITE" id="PS01033"/>
    </source>
</evidence>
<evidence type="ECO:0000256" key="2">
    <source>
        <dbReference type="ARBA" id="ARBA00001974"/>
    </source>
</evidence>
<dbReference type="Proteomes" id="UP001055712">
    <property type="component" value="Unassembled WGS sequence"/>
</dbReference>
<comment type="similarity">
    <text evidence="4">In the C-terminal section; belongs to the flavoprotein pyridine nucleotide cytochrome reductase family.</text>
</comment>
<evidence type="ECO:0000256" key="15">
    <source>
        <dbReference type="ARBA" id="ARBA00048649"/>
    </source>
</evidence>
<accession>A0A9D4TV72</accession>
<comment type="catalytic activity">
    <reaction evidence="15">
        <text>2 nitric oxide + NADH + 2 O2 = 2 nitrate + NAD(+) + H(+)</text>
        <dbReference type="Rhea" id="RHEA:19469"/>
        <dbReference type="ChEBI" id="CHEBI:15378"/>
        <dbReference type="ChEBI" id="CHEBI:15379"/>
        <dbReference type="ChEBI" id="CHEBI:16480"/>
        <dbReference type="ChEBI" id="CHEBI:17632"/>
        <dbReference type="ChEBI" id="CHEBI:57540"/>
        <dbReference type="ChEBI" id="CHEBI:57945"/>
        <dbReference type="EC" id="1.14.12.17"/>
    </reaction>
</comment>
<dbReference type="Pfam" id="PF00042">
    <property type="entry name" value="Globin"/>
    <property type="match status" value="1"/>
</dbReference>
<dbReference type="GO" id="GO:0005516">
    <property type="term" value="F:calmodulin binding"/>
    <property type="evidence" value="ECO:0007669"/>
    <property type="project" value="UniProtKB-KW"/>
</dbReference>
<feature type="domain" description="FAD-binding FR-type" evidence="20">
    <location>
        <begin position="642"/>
        <end position="884"/>
    </location>
</feature>
<dbReference type="Gene3D" id="1.25.40.20">
    <property type="entry name" value="Ankyrin repeat-containing domain"/>
    <property type="match status" value="2"/>
</dbReference>
<evidence type="ECO:0000259" key="19">
    <source>
        <dbReference type="PROSITE" id="PS50902"/>
    </source>
</evidence>
<sequence length="1425" mass="153897">MGGGPFPCYVHRKEAVCAEGYRPQANLGKDGYSDETQLQTLVREAVEYQARVAEIMAEIEATGTYTHTYDELQHGARCAWRNAPKCANRKFWEELKLVDARDASSPSEMFASCLEVLERATLSCVTTCNIAVFRPQTPGSKDGPRVWNNQLVRYAGFRQADGSVVGDPAEADFTEMVTTHFGWQPPQGSDPRFTLLPVLLQAHADEAPECFTLPPQYVIIVPIRHPDNEAISNLGLQWYAVPAVSCLDLSVGGLTYTACPFNGWYTDTEIVRNITDEGRLDMCRPVARALGLDTKNEASLWRDRAIVEVDVAVLHSFREAGMGMVDHTTLMQQFWKWYNRELLRRGYSPGNWKWIISPVSPTATKCYLHLNKMTEYTLKPGYWYGAGWRHHKARWEAEHGRLGSGPAPGSMSRRSAASGAANGTITAMLQLGGGAGSAKVVILYASVTGNTEEYAVALANTLKGCLPATVMNMEDFESDSWAGAIADAALVVIATSTYGPGAPPRAAAKFVQWLQGGGAGGGDDARECFKDKPFCVLGLGSSCYPRFCAAADMMHSLLLAAGAKALLPVCKADALAGEEMTVWTWVKRLGEEAVGEGWMDSRAESDLVKRLPMSEGSKPPPFVAEWRLVSISGEGLEAARERRCHWATVLEASEQLPEPSEGTSTKLIRLDIGTVSCGNYYAGDELCVWAENEAGLVERFGQQLGIADLDEMFLLQAISKEGDEDGALGAEERYPLPNTFRTILARHVGLSETIGYAAIAALSGCAPGDMELARLADNYGEYQTWASTTLPRWCDIFDLFPTLLLRLPLAMFFQLAPALKPRYYSISSSSAVTPSEVAVTVGLLAYKLPSGQQRTGFCSSYLTSLRPGDRVRFKLISQPAFRQPLNLEAPVVWVAAGTGLAPFRGFWEERLLRLQQGQPLGPAMLVFGCRSTEKDFIYQERIDEMLKAGSVTRLLTALSREAGVRKAYVQDVVARQAKMLQPLLCHPRCHVYICGSSNMAQEVNVALGKVAGKPVIEAMAMEGRYHEDVFGITIINHAAAVAAAQGQAAIKALAGADLPTVLARLDAGLPIDGVDETGSSLLHHAARRGRTDLVSVLISRRAPLNTANKLGLTPLAEAVVAGHTQLAVVMQAQGALRASRLHISFYPLHAAVMNEDVGQVTELLAQGQDPNQTDFFSVASLHVAVALGNIALVKVLLDGGANPNVSSALGTMPLQLAVAHGKTEVAALLTEAGASIKPAHITSGAASGAADPTAGGELAGAGVTAEDIALVKASWAFVTGEANPAHSDEAVETFGRDLFLALFDAYPTTLELFPFKGPDGKPIDHELRRHGKVVALAIGEVISLLTHTDSLRRYLSDIIERHVKYGVVLMHYDVVLGTIAAFVQSVLPKKRLEVEELAAWNRVLGVIKTAAEAFYAELEAKGAAN</sequence>
<evidence type="ECO:0000256" key="7">
    <source>
        <dbReference type="ARBA" id="ARBA00022643"/>
    </source>
</evidence>
<dbReference type="PROSITE" id="PS01033">
    <property type="entry name" value="GLOBIN"/>
    <property type="match status" value="1"/>
</dbReference>
<keyword evidence="5" id="KW-0349">Heme</keyword>
<dbReference type="InterPro" id="IPR029039">
    <property type="entry name" value="Flavoprotein-like_sf"/>
</dbReference>
<dbReference type="GO" id="GO:0062197">
    <property type="term" value="P:cellular response to chemical stress"/>
    <property type="evidence" value="ECO:0007669"/>
    <property type="project" value="UniProtKB-ARBA"/>
</dbReference>
<keyword evidence="6" id="KW-0285">Flavoprotein</keyword>
<feature type="repeat" description="ANK" evidence="17">
    <location>
        <begin position="1077"/>
        <end position="1109"/>
    </location>
</feature>
<dbReference type="InterPro" id="IPR050607">
    <property type="entry name" value="NOS"/>
</dbReference>
<evidence type="ECO:0000256" key="4">
    <source>
        <dbReference type="ARBA" id="ARBA00006401"/>
    </source>
</evidence>
<comment type="caution">
    <text evidence="21">The sequence shown here is derived from an EMBL/GenBank/DDBJ whole genome shotgun (WGS) entry which is preliminary data.</text>
</comment>
<keyword evidence="22" id="KW-1185">Reference proteome</keyword>
<evidence type="ECO:0000256" key="11">
    <source>
        <dbReference type="ARBA" id="ARBA00022860"/>
    </source>
</evidence>
<evidence type="ECO:0000256" key="10">
    <source>
        <dbReference type="ARBA" id="ARBA00022857"/>
    </source>
</evidence>
<dbReference type="GO" id="GO:0006809">
    <property type="term" value="P:nitric oxide biosynthetic process"/>
    <property type="evidence" value="ECO:0007669"/>
    <property type="project" value="InterPro"/>
</dbReference>
<comment type="catalytic activity">
    <reaction evidence="16">
        <text>2 nitric oxide + NADPH + 2 O2 = 2 nitrate + NADP(+) + H(+)</text>
        <dbReference type="Rhea" id="RHEA:19465"/>
        <dbReference type="ChEBI" id="CHEBI:15378"/>
        <dbReference type="ChEBI" id="CHEBI:15379"/>
        <dbReference type="ChEBI" id="CHEBI:16480"/>
        <dbReference type="ChEBI" id="CHEBI:17632"/>
        <dbReference type="ChEBI" id="CHEBI:57783"/>
        <dbReference type="ChEBI" id="CHEBI:58349"/>
        <dbReference type="EC" id="1.14.12.17"/>
    </reaction>
</comment>
<dbReference type="InterPro" id="IPR001709">
    <property type="entry name" value="Flavoprot_Pyr_Nucl_cyt_Rdtase"/>
</dbReference>
<dbReference type="InterPro" id="IPR001433">
    <property type="entry name" value="OxRdtase_FAD/NAD-bd"/>
</dbReference>
<dbReference type="SUPFAM" id="SSF52218">
    <property type="entry name" value="Flavoproteins"/>
    <property type="match status" value="1"/>
</dbReference>
<keyword evidence="9" id="KW-0274">FAD</keyword>
<dbReference type="InterPro" id="IPR009050">
    <property type="entry name" value="Globin-like_sf"/>
</dbReference>
<dbReference type="Gene3D" id="3.90.440.10">
    <property type="entry name" value="Nitric Oxide Synthase,Heme Domain,Chain A domain 2"/>
    <property type="match status" value="1"/>
</dbReference>
<protein>
    <submittedName>
        <fullName evidence="21">Uncharacterized protein</fullName>
    </submittedName>
</protein>
<dbReference type="Pfam" id="PF00258">
    <property type="entry name" value="Flavodoxin_1"/>
    <property type="match status" value="1"/>
</dbReference>
<dbReference type="PRINTS" id="PR00371">
    <property type="entry name" value="FPNCR"/>
</dbReference>
<dbReference type="InterPro" id="IPR036119">
    <property type="entry name" value="NOS_N_sf"/>
</dbReference>
<dbReference type="InterPro" id="IPR044944">
    <property type="entry name" value="NOS_dom_3"/>
</dbReference>
<evidence type="ECO:0000313" key="21">
    <source>
        <dbReference type="EMBL" id="KAI3435713.1"/>
    </source>
</evidence>
<dbReference type="InterPro" id="IPR003097">
    <property type="entry name" value="CysJ-like_FAD-binding"/>
</dbReference>
<dbReference type="InterPro" id="IPR036770">
    <property type="entry name" value="Ankyrin_rpt-contain_sf"/>
</dbReference>
<dbReference type="SUPFAM" id="SSF48403">
    <property type="entry name" value="Ankyrin repeat"/>
    <property type="match status" value="1"/>
</dbReference>
<dbReference type="GO" id="GO:0046872">
    <property type="term" value="F:metal ion binding"/>
    <property type="evidence" value="ECO:0007669"/>
    <property type="project" value="UniProtKB-KW"/>
</dbReference>
<dbReference type="InterPro" id="IPR017927">
    <property type="entry name" value="FAD-bd_FR_type"/>
</dbReference>
<dbReference type="PROSITE" id="PS50088">
    <property type="entry name" value="ANK_REPEAT"/>
    <property type="match status" value="3"/>
</dbReference>
<dbReference type="Gene3D" id="3.90.1230.10">
    <property type="entry name" value="Nitric Oxide Synthase, Chain A, domain 3"/>
    <property type="match status" value="1"/>
</dbReference>
<evidence type="ECO:0000256" key="12">
    <source>
        <dbReference type="ARBA" id="ARBA00023002"/>
    </source>
</evidence>
<evidence type="ECO:0000259" key="20">
    <source>
        <dbReference type="PROSITE" id="PS51384"/>
    </source>
</evidence>
<dbReference type="GO" id="GO:0010181">
    <property type="term" value="F:FMN binding"/>
    <property type="evidence" value="ECO:0007669"/>
    <property type="project" value="InterPro"/>
</dbReference>
<dbReference type="InterPro" id="IPR002110">
    <property type="entry name" value="Ankyrin_rpt"/>
</dbReference>
<evidence type="ECO:0000256" key="6">
    <source>
        <dbReference type="ARBA" id="ARBA00022630"/>
    </source>
</evidence>
<dbReference type="InterPro" id="IPR044943">
    <property type="entry name" value="NOS_dom_1"/>
</dbReference>
<dbReference type="Pfam" id="PF00175">
    <property type="entry name" value="NAD_binding_1"/>
    <property type="match status" value="1"/>
</dbReference>
<dbReference type="SMART" id="SM00248">
    <property type="entry name" value="ANK"/>
    <property type="match status" value="5"/>
</dbReference>
<dbReference type="OrthoDB" id="1688044at2759"/>
<dbReference type="InterPro" id="IPR017938">
    <property type="entry name" value="Riboflavin_synthase-like_b-brl"/>
</dbReference>
<dbReference type="SUPFAM" id="SSF63380">
    <property type="entry name" value="Riboflavin synthase domain-like"/>
    <property type="match status" value="1"/>
</dbReference>
<dbReference type="InterPro" id="IPR044940">
    <property type="entry name" value="NOS_dom_2"/>
</dbReference>
<dbReference type="InterPro" id="IPR001094">
    <property type="entry name" value="Flavdoxin-like"/>
</dbReference>
<keyword evidence="10" id="KW-0521">NADP</keyword>
<keyword evidence="14" id="KW-0520">NAD</keyword>
<dbReference type="Gene3D" id="1.20.990.10">
    <property type="entry name" value="NADPH-cytochrome p450 Reductase, Chain A, domain 3"/>
    <property type="match status" value="1"/>
</dbReference>
<dbReference type="InterPro" id="IPR000971">
    <property type="entry name" value="Globin"/>
</dbReference>
<dbReference type="PANTHER" id="PTHR43410:SF1">
    <property type="entry name" value="NITRIC OXIDE SYNTHASE"/>
    <property type="match status" value="1"/>
</dbReference>